<sequence>MPESTYFFADRPDVSRPDALSELLRSVRLYGVRAARYVSEGPFSEHVADRRLVYLAVSAGLTVRVGDADVPLAPADMVLLARGDEHLLHGTGATEWVRGEFDVDSAVADPVLSVLPPLIRCAADDPGAQWLPLSLYLLLDEAKNPRPGGDVMSSRILELLFIHALRHWAATGSESNPGWLTAAMDPSIGPALTAVHAHPDRPWTVAELAEVAMLSRSAFAARFTRLLGVAPAAYVTDRRLDRAAELLRESDLPVGEVGRAVGYGSEAGFSRAFSRRYGASPRRWRTGVDG</sequence>
<keyword evidence="6" id="KW-1185">Reference proteome</keyword>
<reference evidence="5" key="1">
    <citation type="submission" date="2023-08" db="EMBL/GenBank/DDBJ databases">
        <title>The draft genome of Tsukamurella strandjordii strain 050030.</title>
        <authorList>
            <person name="Zhao F."/>
            <person name="Feng Y."/>
            <person name="Zong Z."/>
        </authorList>
    </citation>
    <scope>NUCLEOTIDE SEQUENCE</scope>
    <source>
        <strain evidence="5">050030</strain>
    </source>
</reference>
<dbReference type="InterPro" id="IPR018062">
    <property type="entry name" value="HTH_AraC-typ_CS"/>
</dbReference>
<dbReference type="Proteomes" id="UP001178281">
    <property type="component" value="Unassembled WGS sequence"/>
</dbReference>
<dbReference type="PANTHER" id="PTHR46796:SF7">
    <property type="entry name" value="ARAC FAMILY TRANSCRIPTIONAL REGULATOR"/>
    <property type="match status" value="1"/>
</dbReference>
<dbReference type="InterPro" id="IPR020449">
    <property type="entry name" value="Tscrpt_reg_AraC-type_HTH"/>
</dbReference>
<feature type="domain" description="HTH araC/xylS-type" evidence="4">
    <location>
        <begin position="189"/>
        <end position="287"/>
    </location>
</feature>
<keyword evidence="1" id="KW-0805">Transcription regulation</keyword>
<dbReference type="Gene3D" id="1.10.10.60">
    <property type="entry name" value="Homeodomain-like"/>
    <property type="match status" value="2"/>
</dbReference>
<dbReference type="GO" id="GO:0043565">
    <property type="term" value="F:sequence-specific DNA binding"/>
    <property type="evidence" value="ECO:0007669"/>
    <property type="project" value="InterPro"/>
</dbReference>
<dbReference type="GO" id="GO:0003700">
    <property type="term" value="F:DNA-binding transcription factor activity"/>
    <property type="evidence" value="ECO:0007669"/>
    <property type="project" value="InterPro"/>
</dbReference>
<dbReference type="AlphaFoldDB" id="A0AA90SNP0"/>
<name>A0AA90SNP0_9ACTN</name>
<dbReference type="SUPFAM" id="SSF46689">
    <property type="entry name" value="Homeodomain-like"/>
    <property type="match status" value="2"/>
</dbReference>
<proteinExistence type="predicted"/>
<keyword evidence="3" id="KW-0804">Transcription</keyword>
<evidence type="ECO:0000256" key="1">
    <source>
        <dbReference type="ARBA" id="ARBA00023015"/>
    </source>
</evidence>
<dbReference type="PROSITE" id="PS01124">
    <property type="entry name" value="HTH_ARAC_FAMILY_2"/>
    <property type="match status" value="1"/>
</dbReference>
<dbReference type="Pfam" id="PF12833">
    <property type="entry name" value="HTH_18"/>
    <property type="match status" value="1"/>
</dbReference>
<dbReference type="SMART" id="SM00342">
    <property type="entry name" value="HTH_ARAC"/>
    <property type="match status" value="1"/>
</dbReference>
<organism evidence="5 6">
    <name type="scientific">Tsukamurella strandjordii</name>
    <dbReference type="NCBI Taxonomy" id="147577"/>
    <lineage>
        <taxon>Bacteria</taxon>
        <taxon>Bacillati</taxon>
        <taxon>Actinomycetota</taxon>
        <taxon>Actinomycetes</taxon>
        <taxon>Mycobacteriales</taxon>
        <taxon>Tsukamurellaceae</taxon>
        <taxon>Tsukamurella</taxon>
    </lineage>
</organism>
<evidence type="ECO:0000313" key="5">
    <source>
        <dbReference type="EMBL" id="MDP0396546.1"/>
    </source>
</evidence>
<dbReference type="InterPro" id="IPR032783">
    <property type="entry name" value="AraC_lig"/>
</dbReference>
<gene>
    <name evidence="5" type="ORF">Q7X28_01270</name>
</gene>
<evidence type="ECO:0000313" key="6">
    <source>
        <dbReference type="Proteomes" id="UP001178281"/>
    </source>
</evidence>
<evidence type="ECO:0000259" key="4">
    <source>
        <dbReference type="PROSITE" id="PS01124"/>
    </source>
</evidence>
<dbReference type="InterPro" id="IPR009057">
    <property type="entry name" value="Homeodomain-like_sf"/>
</dbReference>
<dbReference type="Pfam" id="PF12852">
    <property type="entry name" value="Cupin_6"/>
    <property type="match status" value="1"/>
</dbReference>
<dbReference type="PROSITE" id="PS00041">
    <property type="entry name" value="HTH_ARAC_FAMILY_1"/>
    <property type="match status" value="1"/>
</dbReference>
<protein>
    <submittedName>
        <fullName evidence="5">AraC family transcriptional regulator</fullName>
    </submittedName>
</protein>
<accession>A0AA90SNP0</accession>
<dbReference type="EMBL" id="JAUTIX010000001">
    <property type="protein sequence ID" value="MDP0396546.1"/>
    <property type="molecule type" value="Genomic_DNA"/>
</dbReference>
<evidence type="ECO:0000256" key="2">
    <source>
        <dbReference type="ARBA" id="ARBA00023125"/>
    </source>
</evidence>
<dbReference type="InterPro" id="IPR018060">
    <property type="entry name" value="HTH_AraC"/>
</dbReference>
<dbReference type="PRINTS" id="PR00032">
    <property type="entry name" value="HTHARAC"/>
</dbReference>
<dbReference type="RefSeq" id="WP_220656413.1">
    <property type="nucleotide sequence ID" value="NZ_CBCSFC010000018.1"/>
</dbReference>
<dbReference type="InterPro" id="IPR050204">
    <property type="entry name" value="AraC_XylS_family_regulators"/>
</dbReference>
<dbReference type="PANTHER" id="PTHR46796">
    <property type="entry name" value="HTH-TYPE TRANSCRIPTIONAL ACTIVATOR RHAS-RELATED"/>
    <property type="match status" value="1"/>
</dbReference>
<evidence type="ECO:0000256" key="3">
    <source>
        <dbReference type="ARBA" id="ARBA00023163"/>
    </source>
</evidence>
<comment type="caution">
    <text evidence="5">The sequence shown here is derived from an EMBL/GenBank/DDBJ whole genome shotgun (WGS) entry which is preliminary data.</text>
</comment>
<keyword evidence="2" id="KW-0238">DNA-binding</keyword>